<feature type="compositionally biased region" description="Basic and acidic residues" evidence="1">
    <location>
        <begin position="1"/>
        <end position="12"/>
    </location>
</feature>
<proteinExistence type="predicted"/>
<dbReference type="Proteomes" id="UP000649328">
    <property type="component" value="Unassembled WGS sequence"/>
</dbReference>
<organism evidence="2 3">
    <name type="scientific">Metschnikowia pulcherrima</name>
    <dbReference type="NCBI Taxonomy" id="27326"/>
    <lineage>
        <taxon>Eukaryota</taxon>
        <taxon>Fungi</taxon>
        <taxon>Dikarya</taxon>
        <taxon>Ascomycota</taxon>
        <taxon>Saccharomycotina</taxon>
        <taxon>Pichiomycetes</taxon>
        <taxon>Metschnikowiaceae</taxon>
        <taxon>Metschnikowia</taxon>
    </lineage>
</organism>
<dbReference type="EMBL" id="JACBPP010000010">
    <property type="protein sequence ID" value="KAF7999065.1"/>
    <property type="molecule type" value="Genomic_DNA"/>
</dbReference>
<dbReference type="AlphaFoldDB" id="A0A8H7GL87"/>
<evidence type="ECO:0000313" key="2">
    <source>
        <dbReference type="EMBL" id="KAF7999065.1"/>
    </source>
</evidence>
<accession>A0A8H7GL87</accession>
<reference evidence="2" key="1">
    <citation type="submission" date="2020-10" db="EMBL/GenBank/DDBJ databases">
        <title>The Whole-Genome Sequence of Metschnikowia persimmonesis, a Novel Endophytic Yeast Species Isolated from Medicinal Plant Diospyros kaki Thumb.</title>
        <authorList>
            <person name="Rahmat E."/>
            <person name="Kang Y."/>
        </authorList>
    </citation>
    <scope>NUCLEOTIDE SEQUENCE</scope>
    <source>
        <strain evidence="2">KIOM G15050</strain>
    </source>
</reference>
<evidence type="ECO:0000256" key="1">
    <source>
        <dbReference type="SAM" id="MobiDB-lite"/>
    </source>
</evidence>
<feature type="region of interest" description="Disordered" evidence="1">
    <location>
        <begin position="1"/>
        <end position="22"/>
    </location>
</feature>
<sequence length="85" mass="9461">MAKREAGKSSRRADKKAKAPKSANNLLSVDEITSLATETLEKSKYNNLVDLLAQYDEIESILKQEEDDVVENSSPPSYCQCLQVL</sequence>
<name>A0A8H7GL87_9ASCO</name>
<gene>
    <name evidence="2" type="ORF">HF325_006597</name>
</gene>
<comment type="caution">
    <text evidence="2">The sequence shown here is derived from an EMBL/GenBank/DDBJ whole genome shotgun (WGS) entry which is preliminary data.</text>
</comment>
<keyword evidence="3" id="KW-1185">Reference proteome</keyword>
<protein>
    <submittedName>
        <fullName evidence="2">Uncharacterized protein</fullName>
    </submittedName>
</protein>
<evidence type="ECO:0000313" key="3">
    <source>
        <dbReference type="Proteomes" id="UP000649328"/>
    </source>
</evidence>